<gene>
    <name evidence="3" type="ORF">SAMN02745824_0214</name>
</gene>
<accession>A0A1N6CMA4</accession>
<dbReference type="EMBL" id="FSQW01000001">
    <property type="protein sequence ID" value="SIN59683.1"/>
    <property type="molecule type" value="Genomic_DNA"/>
</dbReference>
<sequence length="195" mass="20703">MRIVRPVSTTLLAFSALSACSAAPPETQASQAAPVVTEALAQAAAAPPPPAAPPAPEPRSGDWRDWPLSQGSWVYRTDARGSLALFGQPGSDATFMIRCDKNRARLFLSRAGEVAGNGAQMTLRGSSGLQTYPANNSGGPLPYVAISVEPSDFMMDRIIFSRGRFAVETSGLQSLALPIWPEFHRVVEDCRTSAS</sequence>
<organism evidence="3 4">
    <name type="scientific">Parasphingorhabdus marina DSM 22363</name>
    <dbReference type="NCBI Taxonomy" id="1123272"/>
    <lineage>
        <taxon>Bacteria</taxon>
        <taxon>Pseudomonadati</taxon>
        <taxon>Pseudomonadota</taxon>
        <taxon>Alphaproteobacteria</taxon>
        <taxon>Sphingomonadales</taxon>
        <taxon>Sphingomonadaceae</taxon>
        <taxon>Parasphingorhabdus</taxon>
    </lineage>
</organism>
<feature type="region of interest" description="Disordered" evidence="1">
    <location>
        <begin position="40"/>
        <end position="63"/>
    </location>
</feature>
<feature type="compositionally biased region" description="Pro residues" evidence="1">
    <location>
        <begin position="46"/>
        <end position="57"/>
    </location>
</feature>
<feature type="chain" id="PRO_5012003280" description="Lipoprotein" evidence="2">
    <location>
        <begin position="23"/>
        <end position="195"/>
    </location>
</feature>
<dbReference type="AlphaFoldDB" id="A0A1N6CMA4"/>
<evidence type="ECO:0000313" key="4">
    <source>
        <dbReference type="Proteomes" id="UP000185192"/>
    </source>
</evidence>
<dbReference type="RefSeq" id="WP_074204787.1">
    <property type="nucleotide sequence ID" value="NZ_FSQW01000001.1"/>
</dbReference>
<keyword evidence="2" id="KW-0732">Signal</keyword>
<evidence type="ECO:0000256" key="1">
    <source>
        <dbReference type="SAM" id="MobiDB-lite"/>
    </source>
</evidence>
<dbReference type="OrthoDB" id="7629232at2"/>
<evidence type="ECO:0000313" key="3">
    <source>
        <dbReference type="EMBL" id="SIN59683.1"/>
    </source>
</evidence>
<reference evidence="4" key="1">
    <citation type="submission" date="2016-11" db="EMBL/GenBank/DDBJ databases">
        <authorList>
            <person name="Varghese N."/>
            <person name="Submissions S."/>
        </authorList>
    </citation>
    <scope>NUCLEOTIDE SEQUENCE [LARGE SCALE GENOMIC DNA]</scope>
    <source>
        <strain evidence="4">DSM 22363</strain>
    </source>
</reference>
<dbReference type="Proteomes" id="UP000185192">
    <property type="component" value="Unassembled WGS sequence"/>
</dbReference>
<name>A0A1N6CMA4_9SPHN</name>
<dbReference type="PROSITE" id="PS51257">
    <property type="entry name" value="PROKAR_LIPOPROTEIN"/>
    <property type="match status" value="1"/>
</dbReference>
<evidence type="ECO:0000256" key="2">
    <source>
        <dbReference type="SAM" id="SignalP"/>
    </source>
</evidence>
<protein>
    <recommendedName>
        <fullName evidence="5">Lipoprotein</fullName>
    </recommendedName>
</protein>
<evidence type="ECO:0008006" key="5">
    <source>
        <dbReference type="Google" id="ProtNLM"/>
    </source>
</evidence>
<dbReference type="STRING" id="1123272.SAMN02745824_0214"/>
<proteinExistence type="predicted"/>
<feature type="signal peptide" evidence="2">
    <location>
        <begin position="1"/>
        <end position="22"/>
    </location>
</feature>
<keyword evidence="4" id="KW-1185">Reference proteome</keyword>